<name>S9W6Y1_SCHCR</name>
<dbReference type="Proteomes" id="UP000015464">
    <property type="component" value="Unassembled WGS sequence"/>
</dbReference>
<dbReference type="OMA" id="LQKIDWP"/>
<feature type="domain" description="MHD2" evidence="3">
    <location>
        <begin position="983"/>
        <end position="1099"/>
    </location>
</feature>
<dbReference type="eggNOG" id="ENOG502QQWJ">
    <property type="taxonomic scope" value="Eukaryota"/>
</dbReference>
<dbReference type="PROSITE" id="PS51259">
    <property type="entry name" value="MHD2"/>
    <property type="match status" value="1"/>
</dbReference>
<organism evidence="4 5">
    <name type="scientific">Schizosaccharomyces cryophilus (strain OY26 / ATCC MYA-4695 / CBS 11777 / NBRC 106824 / NRRL Y48691)</name>
    <name type="common">Fission yeast</name>
    <dbReference type="NCBI Taxonomy" id="653667"/>
    <lineage>
        <taxon>Eukaryota</taxon>
        <taxon>Fungi</taxon>
        <taxon>Dikarya</taxon>
        <taxon>Ascomycota</taxon>
        <taxon>Taphrinomycotina</taxon>
        <taxon>Schizosaccharomycetes</taxon>
        <taxon>Schizosaccharomycetales</taxon>
        <taxon>Schizosaccharomycetaceae</taxon>
        <taxon>Schizosaccharomyces</taxon>
    </lineage>
</organism>
<dbReference type="SUPFAM" id="SSF49562">
    <property type="entry name" value="C2 domain (Calcium/lipid-binding domain, CaLB)"/>
    <property type="match status" value="1"/>
</dbReference>
<dbReference type="InterPro" id="IPR014770">
    <property type="entry name" value="Munc13_1"/>
</dbReference>
<dbReference type="GO" id="GO:0005737">
    <property type="term" value="C:cytoplasm"/>
    <property type="evidence" value="ECO:0007669"/>
    <property type="project" value="EnsemblFungi"/>
</dbReference>
<feature type="domain" description="C2" evidence="1">
    <location>
        <begin position="776"/>
        <end position="894"/>
    </location>
</feature>
<dbReference type="HOGENOM" id="CLU_283584_0_0_1"/>
<dbReference type="STRING" id="653667.S9W6Y1"/>
<keyword evidence="5" id="KW-1185">Reference proteome</keyword>
<dbReference type="GO" id="GO:0010515">
    <property type="term" value="P:negative regulation of induction of conjugation with cellular fusion"/>
    <property type="evidence" value="ECO:0007669"/>
    <property type="project" value="EnsemblFungi"/>
</dbReference>
<gene>
    <name evidence="4" type="ORF">SPOG_03126</name>
</gene>
<dbReference type="GO" id="GO:0010619">
    <property type="term" value="P:adenylate cyclase-activating glucose-activated G protein-coupled receptor signaling pathway"/>
    <property type="evidence" value="ECO:0007669"/>
    <property type="project" value="EnsemblFungi"/>
</dbReference>
<protein>
    <submittedName>
        <fullName evidence="4">C2 domain-containing protein Git1</fullName>
    </submittedName>
</protein>
<evidence type="ECO:0000259" key="1">
    <source>
        <dbReference type="PROSITE" id="PS50004"/>
    </source>
</evidence>
<dbReference type="InterPro" id="IPR000008">
    <property type="entry name" value="C2_dom"/>
</dbReference>
<dbReference type="AlphaFoldDB" id="S9W6Y1"/>
<dbReference type="OrthoDB" id="2015333at2759"/>
<evidence type="ECO:0000313" key="5">
    <source>
        <dbReference type="Proteomes" id="UP000015464"/>
    </source>
</evidence>
<dbReference type="PROSITE" id="PS51258">
    <property type="entry name" value="MHD1"/>
    <property type="match status" value="1"/>
</dbReference>
<evidence type="ECO:0000259" key="3">
    <source>
        <dbReference type="PROSITE" id="PS51259"/>
    </source>
</evidence>
<evidence type="ECO:0000259" key="2">
    <source>
        <dbReference type="PROSITE" id="PS51258"/>
    </source>
</evidence>
<dbReference type="Gene3D" id="1.10.357.50">
    <property type="match status" value="1"/>
</dbReference>
<proteinExistence type="predicted"/>
<dbReference type="InterPro" id="IPR035892">
    <property type="entry name" value="C2_domain_sf"/>
</dbReference>
<feature type="domain" description="MHD1" evidence="2">
    <location>
        <begin position="582"/>
        <end position="701"/>
    </location>
</feature>
<dbReference type="InterPro" id="IPR052811">
    <property type="entry name" value="Glucose_resp_signaling"/>
</dbReference>
<dbReference type="RefSeq" id="XP_013021239.1">
    <property type="nucleotide sequence ID" value="XM_013165785.1"/>
</dbReference>
<accession>S9W6Y1</accession>
<dbReference type="PANTHER" id="PTHR47263:SF2">
    <property type="entry name" value="ADENYLATE CYCLASE ACTIVATION PROTEIN GIT1"/>
    <property type="match status" value="1"/>
</dbReference>
<evidence type="ECO:0000313" key="4">
    <source>
        <dbReference type="EMBL" id="EPY53640.1"/>
    </source>
</evidence>
<dbReference type="EMBL" id="KE546988">
    <property type="protein sequence ID" value="EPY53640.1"/>
    <property type="molecule type" value="Genomic_DNA"/>
</dbReference>
<dbReference type="PANTHER" id="PTHR47263">
    <property type="entry name" value="ADENYLATE CYCLASE ACTIVATION PROTEIN GIT1"/>
    <property type="match status" value="1"/>
</dbReference>
<reference evidence="4 5" key="1">
    <citation type="journal article" date="2011" name="Science">
        <title>Comparative functional genomics of the fission yeasts.</title>
        <authorList>
            <person name="Rhind N."/>
            <person name="Chen Z."/>
            <person name="Yassour M."/>
            <person name="Thompson D.A."/>
            <person name="Haas B.J."/>
            <person name="Habib N."/>
            <person name="Wapinski I."/>
            <person name="Roy S."/>
            <person name="Lin M.F."/>
            <person name="Heiman D.I."/>
            <person name="Young S.K."/>
            <person name="Furuya K."/>
            <person name="Guo Y."/>
            <person name="Pidoux A."/>
            <person name="Chen H.M."/>
            <person name="Robbertse B."/>
            <person name="Goldberg J.M."/>
            <person name="Aoki K."/>
            <person name="Bayne E.H."/>
            <person name="Berlin A.M."/>
            <person name="Desjardins C.A."/>
            <person name="Dobbs E."/>
            <person name="Dukaj L."/>
            <person name="Fan L."/>
            <person name="FitzGerald M.G."/>
            <person name="French C."/>
            <person name="Gujja S."/>
            <person name="Hansen K."/>
            <person name="Keifenheim D."/>
            <person name="Levin J.Z."/>
            <person name="Mosher R.A."/>
            <person name="Mueller C.A."/>
            <person name="Pfiffner J."/>
            <person name="Priest M."/>
            <person name="Russ C."/>
            <person name="Smialowska A."/>
            <person name="Swoboda P."/>
            <person name="Sykes S.M."/>
            <person name="Vaughn M."/>
            <person name="Vengrova S."/>
            <person name="Yoder R."/>
            <person name="Zeng Q."/>
            <person name="Allshire R."/>
            <person name="Baulcombe D."/>
            <person name="Birren B.W."/>
            <person name="Brown W."/>
            <person name="Ekwall K."/>
            <person name="Kellis M."/>
            <person name="Leatherwood J."/>
            <person name="Levin H."/>
            <person name="Margalit H."/>
            <person name="Martienssen R."/>
            <person name="Nieduszynski C.A."/>
            <person name="Spatafora J.W."/>
            <person name="Friedman N."/>
            <person name="Dalgaard J.Z."/>
            <person name="Baumann P."/>
            <person name="Niki H."/>
            <person name="Regev A."/>
            <person name="Nusbaum C."/>
        </authorList>
    </citation>
    <scope>NUCLEOTIDE SEQUENCE [LARGE SCALE GENOMIC DNA]</scope>
    <source>
        <strain evidence="5">OY26 / ATCC MYA-4695 / CBS 11777 / NBRC 106824 / NRRL Y48691</strain>
    </source>
</reference>
<dbReference type="InterPro" id="IPR014772">
    <property type="entry name" value="Munc13_dom-2"/>
</dbReference>
<dbReference type="Gene3D" id="2.60.40.150">
    <property type="entry name" value="C2 domain"/>
    <property type="match status" value="1"/>
</dbReference>
<dbReference type="PROSITE" id="PS50004">
    <property type="entry name" value="C2"/>
    <property type="match status" value="1"/>
</dbReference>
<sequence>MQNVHIEPVVFYQWTAKAIIMLSAIRSRRNTKQLEREHGLLEQVRDNLTLAMSDCREQNPPIKIPQSYFHHIYNKLCQHPYAKLPQSCNSTHDLFFRVGISSFLCRLSQSTDEELQFLASHDNLDDFVLHLFSIMSSHYFSVEFTSVRFLIRSSQWLFYTLAEFANEELEEPEKSSVYRFLCYLAECWPIYEKNCTLSRHLFLLGDFSLISYIKFMCGVFNFANYDAFILEVENLLPENVPLAAVSDIQVSKHRAINERAGLKVEDFPNKFAYDAYVERECFYTENVTSRVFDNYPDLGGLFGEEHLSDKDKDKGILALIQKSNVYGLRPDESMIYFYRLIRFCFEYCRNEGGDFGANVLWSIIRSFVNVWRIHPGTCCCVVLDILRNFVEEDNLKFSQMRDIFHLTFGFVRDCDYSVWTISDSQQFSELLCYYHRKALHQLVETLGSCLRSSEESRHILDIMNDYIFCNPLFHVNQEDVNNDYKNFFLNLRGKYSEFFAKLLSQEMTGELETDLVGLRVVGMQLQATYETLKSNYKTKIFNQLAVADVFAQVTLSLYFEKLPTIMDNYVSVPFSEISETTIDRINSLYKQSRDIVSSMNSSSLDYPQLYRCYSVGFVYRNLTIIMEKAIRSVVPVILQESFLPQQARFCSESSKTILDPLQQSFDFLQKIDWPNDEDVYKFYVHIGKLIENLVHRYVNCLKILYFAKADDHVYNPLKNQHYEGIPVEKLREKASSLHKHFEKPSSFEVYEESLTLINTVRLVKDWIVVLNQRLDHKIIEEKPLSYKHVDSLRGKLVISVIMAHIMVPKNAPFEFYFLLQDNGSKSSLRTRPIREKILPTWKETYELEISGRKSYKLILFQKNYETGLESIYGYANVDIDPENFKKDHEKEVWLDLNIGGKVLITIQLLIIRESPNYYCSSMIDFLKVSEETMLNAMTTGLVSYIRSFMGRSGLFKFVRYLNDEGEPEEPSPEETTDLKATVEREQQSLLAEMDEIFYWIYVNMLPQPLFRLLSRLWYNILETIRDILIPPASNTSLQRIPLNRKELKVVYSWLNLFYEFFQNFRDIVPFDFLNTEDYKSVKSLKEYYFLKDQHMEDDDM</sequence>
<dbReference type="GeneID" id="25037445"/>